<dbReference type="EMBL" id="JAULSU010000007">
    <property type="protein sequence ID" value="KAK0612177.1"/>
    <property type="molecule type" value="Genomic_DNA"/>
</dbReference>
<keyword evidence="1" id="KW-1133">Transmembrane helix</keyword>
<dbReference type="Proteomes" id="UP001175000">
    <property type="component" value="Unassembled WGS sequence"/>
</dbReference>
<organism evidence="2 3">
    <name type="scientific">Immersiella caudata</name>
    <dbReference type="NCBI Taxonomy" id="314043"/>
    <lineage>
        <taxon>Eukaryota</taxon>
        <taxon>Fungi</taxon>
        <taxon>Dikarya</taxon>
        <taxon>Ascomycota</taxon>
        <taxon>Pezizomycotina</taxon>
        <taxon>Sordariomycetes</taxon>
        <taxon>Sordariomycetidae</taxon>
        <taxon>Sordariales</taxon>
        <taxon>Lasiosphaeriaceae</taxon>
        <taxon>Immersiella</taxon>
    </lineage>
</organism>
<accession>A0AA39WAL6</accession>
<evidence type="ECO:0000313" key="3">
    <source>
        <dbReference type="Proteomes" id="UP001175000"/>
    </source>
</evidence>
<evidence type="ECO:0000256" key="1">
    <source>
        <dbReference type="SAM" id="Phobius"/>
    </source>
</evidence>
<keyword evidence="1" id="KW-0812">Transmembrane</keyword>
<dbReference type="AlphaFoldDB" id="A0AA39WAL6"/>
<dbReference type="InterPro" id="IPR038213">
    <property type="entry name" value="IFI6/IFI27-like_sf"/>
</dbReference>
<name>A0AA39WAL6_9PEZI</name>
<keyword evidence="1" id="KW-0472">Membrane</keyword>
<keyword evidence="3" id="KW-1185">Reference proteome</keyword>
<gene>
    <name evidence="2" type="ORF">B0T14DRAFT_440991</name>
</gene>
<feature type="transmembrane region" description="Helical" evidence="1">
    <location>
        <begin position="141"/>
        <end position="162"/>
    </location>
</feature>
<comment type="caution">
    <text evidence="2">The sequence shown here is derived from an EMBL/GenBank/DDBJ whole genome shotgun (WGS) entry which is preliminary data.</text>
</comment>
<protein>
    <submittedName>
        <fullName evidence="2">Uncharacterized protein</fullName>
    </submittedName>
</protein>
<dbReference type="Gene3D" id="6.10.110.10">
    <property type="match status" value="1"/>
</dbReference>
<evidence type="ECO:0000313" key="2">
    <source>
        <dbReference type="EMBL" id="KAK0612177.1"/>
    </source>
</evidence>
<proteinExistence type="predicted"/>
<reference evidence="2" key="1">
    <citation type="submission" date="2023-06" db="EMBL/GenBank/DDBJ databases">
        <title>Genome-scale phylogeny and comparative genomics of the fungal order Sordariales.</title>
        <authorList>
            <consortium name="Lawrence Berkeley National Laboratory"/>
            <person name="Hensen N."/>
            <person name="Bonometti L."/>
            <person name="Westerberg I."/>
            <person name="Brannstrom I.O."/>
            <person name="Guillou S."/>
            <person name="Cros-Aarteil S."/>
            <person name="Calhoun S."/>
            <person name="Haridas S."/>
            <person name="Kuo A."/>
            <person name="Mondo S."/>
            <person name="Pangilinan J."/>
            <person name="Riley R."/>
            <person name="Labutti K."/>
            <person name="Andreopoulos B."/>
            <person name="Lipzen A."/>
            <person name="Chen C."/>
            <person name="Yanf M."/>
            <person name="Daum C."/>
            <person name="Ng V."/>
            <person name="Clum A."/>
            <person name="Steindorff A."/>
            <person name="Ohm R."/>
            <person name="Martin F."/>
            <person name="Silar P."/>
            <person name="Natvig D."/>
            <person name="Lalanne C."/>
            <person name="Gautier V."/>
            <person name="Ament-Velasquez S.L."/>
            <person name="Kruys A."/>
            <person name="Hutchinson M.I."/>
            <person name="Powell A.J."/>
            <person name="Barry K."/>
            <person name="Miller A.N."/>
            <person name="Grigoriev I.V."/>
            <person name="Debuchy R."/>
            <person name="Gladieux P."/>
            <person name="Thoren M.H."/>
            <person name="Johannesson H."/>
        </authorList>
    </citation>
    <scope>NUCLEOTIDE SEQUENCE</scope>
    <source>
        <strain evidence="2">CBS 606.72</strain>
    </source>
</reference>
<sequence length="239" mass="26229">MEFTTSILGCLCLTNSQLPTVSYANNRKIITEKPSLQQPPRATAQNDPQTLDAMATKIITILRQAEKPGFALTECLNDAVNPAGWSERLAERVLKVLEDALSATGRDTWGQALKDAYDKAVIVAGEVFEKLAQEAKEHPELAAVLLTLLAIGVMAVLMPWVLEMLGFAAEGPVAGELTLRRHKKRKSIRSWRQIESFAAGWQRTYSGFVPKGSLFSYLQRLGMVWGKGFPGGALMLAKI</sequence>